<evidence type="ECO:0000256" key="1">
    <source>
        <dbReference type="SAM" id="MobiDB-lite"/>
    </source>
</evidence>
<feature type="compositionally biased region" description="Basic and acidic residues" evidence="1">
    <location>
        <begin position="319"/>
        <end position="338"/>
    </location>
</feature>
<name>A0AAE3XR97_9BACT</name>
<feature type="region of interest" description="Disordered" evidence="1">
    <location>
        <begin position="1"/>
        <end position="20"/>
    </location>
</feature>
<accession>A0AAE3XR97</accession>
<reference evidence="2" key="1">
    <citation type="submission" date="2023-07" db="EMBL/GenBank/DDBJ databases">
        <title>Genomic Encyclopedia of Type Strains, Phase IV (KMG-IV): sequencing the most valuable type-strain genomes for metagenomic binning, comparative biology and taxonomic classification.</title>
        <authorList>
            <person name="Goeker M."/>
        </authorList>
    </citation>
    <scope>NUCLEOTIDE SEQUENCE</scope>
    <source>
        <strain evidence="2">DSM 26174</strain>
    </source>
</reference>
<comment type="caution">
    <text evidence="2">The sequence shown here is derived from an EMBL/GenBank/DDBJ whole genome shotgun (WGS) entry which is preliminary data.</text>
</comment>
<feature type="region of interest" description="Disordered" evidence="1">
    <location>
        <begin position="319"/>
        <end position="346"/>
    </location>
</feature>
<dbReference type="AlphaFoldDB" id="A0AAE3XR97"/>
<protein>
    <submittedName>
        <fullName evidence="2">Uncharacterized protein</fullName>
    </submittedName>
</protein>
<feature type="compositionally biased region" description="Basic and acidic residues" evidence="1">
    <location>
        <begin position="1"/>
        <end position="10"/>
    </location>
</feature>
<organism evidence="2 3">
    <name type="scientific">Aureibacter tunicatorum</name>
    <dbReference type="NCBI Taxonomy" id="866807"/>
    <lineage>
        <taxon>Bacteria</taxon>
        <taxon>Pseudomonadati</taxon>
        <taxon>Bacteroidota</taxon>
        <taxon>Cytophagia</taxon>
        <taxon>Cytophagales</taxon>
        <taxon>Persicobacteraceae</taxon>
        <taxon>Aureibacter</taxon>
    </lineage>
</organism>
<dbReference type="EMBL" id="JAVDQD010000004">
    <property type="protein sequence ID" value="MDR6240436.1"/>
    <property type="molecule type" value="Genomic_DNA"/>
</dbReference>
<proteinExistence type="predicted"/>
<gene>
    <name evidence="2" type="ORF">HNQ88_003502</name>
</gene>
<dbReference type="RefSeq" id="WP_309940362.1">
    <property type="nucleotide sequence ID" value="NZ_AP025305.1"/>
</dbReference>
<evidence type="ECO:0000313" key="3">
    <source>
        <dbReference type="Proteomes" id="UP001185092"/>
    </source>
</evidence>
<keyword evidence="3" id="KW-1185">Reference proteome</keyword>
<dbReference type="Proteomes" id="UP001185092">
    <property type="component" value="Unassembled WGS sequence"/>
</dbReference>
<evidence type="ECO:0000313" key="2">
    <source>
        <dbReference type="EMBL" id="MDR6240436.1"/>
    </source>
</evidence>
<sequence length="795" mass="92228">MFLTKADKQNKQRISNTRKGISISPQTTKLPIQRYVYVGIDSITPIKSACELPYAIMQEIDRCSESEKKELLDALEEALTDPDTPIRIHEDYTLEDIKAQLFLCNRSVDTISKSYKPGDLIVATSKGRKLLEPRIPVAPNQEIPPFVEDTLKLLKLDQGKIECDTLRSKPELYQFAIWLRQNMPALKHDHSRLELNLWLQLARQRAMHFFTRVSHKHSRVFLMMEFIDEAQLCGQNVLETDHLDPAYYDVLKIHDQFLSYQGLKPYSGNAIVFENMEMVRHGASLMHLWKMNYGHSPLEPDRILLSGRDERPSLILKTDKAQASPVDKDPHKAQKETHATSGMEGFEELSRKELKAAVFDASICHEMLSYPQFVEKLEAEHAPNFPQRRKLVPELLMVEAALQEYDIVKHNAKLLQAQIKQLGQPDYPSSAHQRKREKLITADMEICHHRLALLDELEHQIYAWHKRCPVLSLALPPLYHKSLFLLLETLHKEHVKLTAYMIQRRHKLWLPDKETLSKQQNDHVQSTWRMLSGDSESSEFISNIMFTGRIKFKTVKEFHAFVMSSFSRLLARPFGRKLVMDILANPDHKVYIYPTSYYDEDSSNCAHSTGWGTSKATAKSRFSKENPFAEVTPSEKHGGNIELVYPNDELGVGLGEYWSIVKDTETHHEHSKAMRKDEKSSRSKKLLKEKGYYIPQSGNYILKPSFVILGHELGHAKNYFEGTSRTNVHKEHYQTDPDLIPWRNNEEHYVITQIENSIREEHSLPNRQWHTSHPISLAEFISHPEFHKKQKKFLW</sequence>